<proteinExistence type="predicted"/>
<evidence type="ECO:0000313" key="2">
    <source>
        <dbReference type="Proteomes" id="UP000594364"/>
    </source>
</evidence>
<sequence>MDTFARILADSFLNMVGRRWLSSVVAIAAALSGARALIPPTLEAWRAAVTAPAGIVARLLWLAGANLERSTSDGGIERLESTLGTLAVDKVDEAVACIASRDWIDGDLDGIKVPRAVSSESLLDFLGVYSVEQVACVAR</sequence>
<keyword evidence="2" id="KW-1185">Reference proteome</keyword>
<organism evidence="1 2">
    <name type="scientific">Epichloe festucae (strain Fl1)</name>
    <dbReference type="NCBI Taxonomy" id="877507"/>
    <lineage>
        <taxon>Eukaryota</taxon>
        <taxon>Fungi</taxon>
        <taxon>Dikarya</taxon>
        <taxon>Ascomycota</taxon>
        <taxon>Pezizomycotina</taxon>
        <taxon>Sordariomycetes</taxon>
        <taxon>Hypocreomycetidae</taxon>
        <taxon>Hypocreales</taxon>
        <taxon>Clavicipitaceae</taxon>
        <taxon>Epichloe</taxon>
    </lineage>
</organism>
<evidence type="ECO:0000313" key="1">
    <source>
        <dbReference type="EMBL" id="QPH03909.1"/>
    </source>
</evidence>
<dbReference type="Proteomes" id="UP000594364">
    <property type="component" value="Chromosome 4"/>
</dbReference>
<dbReference type="EMBL" id="CP031388">
    <property type="protein sequence ID" value="QPH03909.1"/>
    <property type="molecule type" value="Genomic_DNA"/>
</dbReference>
<gene>
    <name evidence="1" type="ORF">C2857_000343</name>
</gene>
<dbReference type="AlphaFoldDB" id="A0A7S9KU06"/>
<protein>
    <submittedName>
        <fullName evidence="1">Uncharacterized protein</fullName>
    </submittedName>
</protein>
<reference evidence="1 2" key="1">
    <citation type="journal article" date="2018" name="PLoS Genet.">
        <title>Repeat elements organise 3D genome structure and mediate transcription in the filamentous fungus Epichloe festucae.</title>
        <authorList>
            <person name="Winter D.J."/>
            <person name="Ganley A.R.D."/>
            <person name="Young C.A."/>
            <person name="Liachko I."/>
            <person name="Schardl C.L."/>
            <person name="Dupont P.Y."/>
            <person name="Berry D."/>
            <person name="Ram A."/>
            <person name="Scott B."/>
            <person name="Cox M.P."/>
        </authorList>
    </citation>
    <scope>NUCLEOTIDE SEQUENCE [LARGE SCALE GENOMIC DNA]</scope>
    <source>
        <strain evidence="1 2">Fl1</strain>
    </source>
</reference>
<name>A0A7S9KU06_EPIFF</name>
<accession>A0A7S9KU06</accession>